<dbReference type="EMBL" id="MNCJ02000317">
    <property type="protein sequence ID" value="KAF5817784.1"/>
    <property type="molecule type" value="Genomic_DNA"/>
</dbReference>
<comment type="caution">
    <text evidence="2">The sequence shown here is derived from an EMBL/GenBank/DDBJ whole genome shotgun (WGS) entry which is preliminary data.</text>
</comment>
<keyword evidence="1" id="KW-1133">Transmembrane helix</keyword>
<keyword evidence="1" id="KW-0812">Transmembrane</keyword>
<dbReference type="AlphaFoldDB" id="A0A9K3JM95"/>
<proteinExistence type="predicted"/>
<protein>
    <submittedName>
        <fullName evidence="2">Uncharacterized protein</fullName>
    </submittedName>
</protein>
<reference evidence="2" key="2">
    <citation type="submission" date="2020-06" db="EMBL/GenBank/DDBJ databases">
        <title>Helianthus annuus Genome sequencing and assembly Release 2.</title>
        <authorList>
            <person name="Gouzy J."/>
            <person name="Langlade N."/>
            <person name="Munos S."/>
        </authorList>
    </citation>
    <scope>NUCLEOTIDE SEQUENCE</scope>
    <source>
        <tissue evidence="2">Leaves</tissue>
    </source>
</reference>
<keyword evidence="1" id="KW-0472">Membrane</keyword>
<dbReference type="Gene3D" id="1.20.120.1200">
    <property type="entry name" value="NADH-ubiquinone/plastoquinone oxidoreductase chain 6, subunit NuoJ"/>
    <property type="match status" value="1"/>
</dbReference>
<sequence>MVILYYRIIYGYSILSNSHFVAAVQLLIYIRVINILIIFAVMFINGLENSNDFHL</sequence>
<dbReference type="InterPro" id="IPR042106">
    <property type="entry name" value="Nuo/plastoQ_OxRdtase_6_NuoJ"/>
</dbReference>
<accession>A0A9K3JM95</accession>
<evidence type="ECO:0000313" key="2">
    <source>
        <dbReference type="EMBL" id="KAF5817784.1"/>
    </source>
</evidence>
<reference evidence="2" key="1">
    <citation type="journal article" date="2017" name="Nature">
        <title>The sunflower genome provides insights into oil metabolism, flowering and Asterid evolution.</title>
        <authorList>
            <person name="Badouin H."/>
            <person name="Gouzy J."/>
            <person name="Grassa C.J."/>
            <person name="Murat F."/>
            <person name="Staton S.E."/>
            <person name="Cottret L."/>
            <person name="Lelandais-Briere C."/>
            <person name="Owens G.L."/>
            <person name="Carrere S."/>
            <person name="Mayjonade B."/>
            <person name="Legrand L."/>
            <person name="Gill N."/>
            <person name="Kane N.C."/>
            <person name="Bowers J.E."/>
            <person name="Hubner S."/>
            <person name="Bellec A."/>
            <person name="Berard A."/>
            <person name="Berges H."/>
            <person name="Blanchet N."/>
            <person name="Boniface M.C."/>
            <person name="Brunel D."/>
            <person name="Catrice O."/>
            <person name="Chaidir N."/>
            <person name="Claudel C."/>
            <person name="Donnadieu C."/>
            <person name="Faraut T."/>
            <person name="Fievet G."/>
            <person name="Helmstetter N."/>
            <person name="King M."/>
            <person name="Knapp S.J."/>
            <person name="Lai Z."/>
            <person name="Le Paslier M.C."/>
            <person name="Lippi Y."/>
            <person name="Lorenzon L."/>
            <person name="Mandel J.R."/>
            <person name="Marage G."/>
            <person name="Marchand G."/>
            <person name="Marquand E."/>
            <person name="Bret-Mestries E."/>
            <person name="Morien E."/>
            <person name="Nambeesan S."/>
            <person name="Nguyen T."/>
            <person name="Pegot-Espagnet P."/>
            <person name="Pouilly N."/>
            <person name="Raftis F."/>
            <person name="Sallet E."/>
            <person name="Schiex T."/>
            <person name="Thomas J."/>
            <person name="Vandecasteele C."/>
            <person name="Vares D."/>
            <person name="Vear F."/>
            <person name="Vautrin S."/>
            <person name="Crespi M."/>
            <person name="Mangin B."/>
            <person name="Burke J.M."/>
            <person name="Salse J."/>
            <person name="Munos S."/>
            <person name="Vincourt P."/>
            <person name="Rieseberg L.H."/>
            <person name="Langlade N.B."/>
        </authorList>
    </citation>
    <scope>NUCLEOTIDE SEQUENCE</scope>
    <source>
        <tissue evidence="2">Leaves</tissue>
    </source>
</reference>
<keyword evidence="3" id="KW-1185">Reference proteome</keyword>
<organism evidence="2 3">
    <name type="scientific">Helianthus annuus</name>
    <name type="common">Common sunflower</name>
    <dbReference type="NCBI Taxonomy" id="4232"/>
    <lineage>
        <taxon>Eukaryota</taxon>
        <taxon>Viridiplantae</taxon>
        <taxon>Streptophyta</taxon>
        <taxon>Embryophyta</taxon>
        <taxon>Tracheophyta</taxon>
        <taxon>Spermatophyta</taxon>
        <taxon>Magnoliopsida</taxon>
        <taxon>eudicotyledons</taxon>
        <taxon>Gunneridae</taxon>
        <taxon>Pentapetalae</taxon>
        <taxon>asterids</taxon>
        <taxon>campanulids</taxon>
        <taxon>Asterales</taxon>
        <taxon>Asteraceae</taxon>
        <taxon>Asteroideae</taxon>
        <taxon>Heliantheae alliance</taxon>
        <taxon>Heliantheae</taxon>
        <taxon>Helianthus</taxon>
    </lineage>
</organism>
<dbReference type="Proteomes" id="UP000215914">
    <property type="component" value="Unassembled WGS sequence"/>
</dbReference>
<gene>
    <name evidence="2" type="ORF">HanXRQr2_Chr02g0057101</name>
</gene>
<evidence type="ECO:0000313" key="3">
    <source>
        <dbReference type="Proteomes" id="UP000215914"/>
    </source>
</evidence>
<dbReference type="Gramene" id="mRNA:HanXRQr2_Chr02g0057101">
    <property type="protein sequence ID" value="CDS:HanXRQr2_Chr02g0057101.1"/>
    <property type="gene ID" value="HanXRQr2_Chr02g0057101"/>
</dbReference>
<name>A0A9K3JM95_HELAN</name>
<evidence type="ECO:0000256" key="1">
    <source>
        <dbReference type="SAM" id="Phobius"/>
    </source>
</evidence>
<feature type="transmembrane region" description="Helical" evidence="1">
    <location>
        <begin position="20"/>
        <end position="44"/>
    </location>
</feature>